<dbReference type="OrthoDB" id="7210143at2"/>
<dbReference type="AlphaFoldDB" id="A0A429YYK6"/>
<dbReference type="RefSeq" id="WP_126699715.1">
    <property type="nucleotide sequence ID" value="NZ_RWKW01000034.1"/>
</dbReference>
<gene>
    <name evidence="1" type="ORF">EJC49_09700</name>
</gene>
<comment type="caution">
    <text evidence="1">The sequence shown here is derived from an EMBL/GenBank/DDBJ whole genome shotgun (WGS) entry which is preliminary data.</text>
</comment>
<protein>
    <submittedName>
        <fullName evidence="1">Uncharacterized protein</fullName>
    </submittedName>
</protein>
<evidence type="ECO:0000313" key="1">
    <source>
        <dbReference type="EMBL" id="RST86547.1"/>
    </source>
</evidence>
<organism evidence="1 2">
    <name type="scientific">Aquibium carbonis</name>
    <dbReference type="NCBI Taxonomy" id="2495581"/>
    <lineage>
        <taxon>Bacteria</taxon>
        <taxon>Pseudomonadati</taxon>
        <taxon>Pseudomonadota</taxon>
        <taxon>Alphaproteobacteria</taxon>
        <taxon>Hyphomicrobiales</taxon>
        <taxon>Phyllobacteriaceae</taxon>
        <taxon>Aquibium</taxon>
    </lineage>
</organism>
<evidence type="ECO:0000313" key="2">
    <source>
        <dbReference type="Proteomes" id="UP000278398"/>
    </source>
</evidence>
<accession>A0A429YYK6</accession>
<sequence>MANYFTHFSCALDVGTRENAIRSLELRAKLAADIAEQESRDIGFILSIPEEEGGSVLSMRDDETGEPEHVIRFALRCAEAFDLKGLWGFQWADTCSKPRHDAYGGGAHVIDLGKRQSFGWINTSEWLRTALDGGDPDA</sequence>
<dbReference type="EMBL" id="RWKW01000034">
    <property type="protein sequence ID" value="RST86547.1"/>
    <property type="molecule type" value="Genomic_DNA"/>
</dbReference>
<reference evidence="1 2" key="1">
    <citation type="submission" date="2018-12" db="EMBL/GenBank/DDBJ databases">
        <title>Mesorhizobium carbonis sp. nov., isolated from coal mine water.</title>
        <authorList>
            <person name="Xin W."/>
            <person name="Xu Z."/>
            <person name="Xiang F."/>
            <person name="Zhang J."/>
            <person name="Xi L."/>
            <person name="Liu J."/>
        </authorList>
    </citation>
    <scope>NUCLEOTIDE SEQUENCE [LARGE SCALE GENOMIC DNA]</scope>
    <source>
        <strain evidence="1 2">B2.3</strain>
    </source>
</reference>
<name>A0A429YYK6_9HYPH</name>
<proteinExistence type="predicted"/>
<keyword evidence="2" id="KW-1185">Reference proteome</keyword>
<dbReference type="Proteomes" id="UP000278398">
    <property type="component" value="Unassembled WGS sequence"/>
</dbReference>